<dbReference type="AlphaFoldDB" id="A0AAW1JRM9"/>
<accession>A0AAW1JRM9</accession>
<feature type="region of interest" description="Disordered" evidence="7">
    <location>
        <begin position="25"/>
        <end position="50"/>
    </location>
</feature>
<keyword evidence="11" id="KW-1185">Reference proteome</keyword>
<dbReference type="Pfam" id="PF13855">
    <property type="entry name" value="LRR_8"/>
    <property type="match status" value="1"/>
</dbReference>
<dbReference type="InterPro" id="IPR001611">
    <property type="entry name" value="Leu-rich_rpt"/>
</dbReference>
<gene>
    <name evidence="10" type="ORF">RND81_07G153800</name>
</gene>
<comment type="subcellular location">
    <subcellularLocation>
        <location evidence="1">Membrane</location>
    </subcellularLocation>
</comment>
<dbReference type="PRINTS" id="PR00019">
    <property type="entry name" value="LEURICHRPT"/>
</dbReference>
<reference evidence="10" key="1">
    <citation type="submission" date="2024-03" db="EMBL/GenBank/DDBJ databases">
        <title>WGS assembly of Saponaria officinalis var. Norfolk2.</title>
        <authorList>
            <person name="Jenkins J."/>
            <person name="Shu S."/>
            <person name="Grimwood J."/>
            <person name="Barry K."/>
            <person name="Goodstein D."/>
            <person name="Schmutz J."/>
            <person name="Leebens-Mack J."/>
            <person name="Osbourn A."/>
        </authorList>
    </citation>
    <scope>NUCLEOTIDE SEQUENCE [LARGE SCALE GENOMIC DNA]</scope>
    <source>
        <strain evidence="10">JIC</strain>
    </source>
</reference>
<dbReference type="Proteomes" id="UP001443914">
    <property type="component" value="Unassembled WGS sequence"/>
</dbReference>
<dbReference type="Pfam" id="PF00560">
    <property type="entry name" value="LRR_1"/>
    <property type="match status" value="2"/>
</dbReference>
<evidence type="ECO:0000256" key="7">
    <source>
        <dbReference type="SAM" id="MobiDB-lite"/>
    </source>
</evidence>
<feature type="transmembrane region" description="Helical" evidence="8">
    <location>
        <begin position="406"/>
        <end position="427"/>
    </location>
</feature>
<protein>
    <recommendedName>
        <fullName evidence="12">Receptor-like protein 51</fullName>
    </recommendedName>
</protein>
<feature type="signal peptide" evidence="9">
    <location>
        <begin position="1"/>
        <end position="25"/>
    </location>
</feature>
<dbReference type="InterPro" id="IPR053038">
    <property type="entry name" value="RLP_Defense"/>
</dbReference>
<evidence type="ECO:0008006" key="12">
    <source>
        <dbReference type="Google" id="ProtNLM"/>
    </source>
</evidence>
<evidence type="ECO:0000256" key="4">
    <source>
        <dbReference type="ARBA" id="ARBA00022737"/>
    </source>
</evidence>
<dbReference type="InterPro" id="IPR032675">
    <property type="entry name" value="LRR_dom_sf"/>
</dbReference>
<evidence type="ECO:0000313" key="11">
    <source>
        <dbReference type="Proteomes" id="UP001443914"/>
    </source>
</evidence>
<feature type="compositionally biased region" description="Pro residues" evidence="7">
    <location>
        <begin position="32"/>
        <end position="44"/>
    </location>
</feature>
<dbReference type="GO" id="GO:0016020">
    <property type="term" value="C:membrane"/>
    <property type="evidence" value="ECO:0007669"/>
    <property type="project" value="UniProtKB-SubCell"/>
</dbReference>
<dbReference type="EMBL" id="JBDFQZ010000007">
    <property type="protein sequence ID" value="KAK9706819.1"/>
    <property type="molecule type" value="Genomic_DNA"/>
</dbReference>
<keyword evidence="8" id="KW-1133">Transmembrane helix</keyword>
<feature type="compositionally biased region" description="Acidic residues" evidence="7">
    <location>
        <begin position="379"/>
        <end position="392"/>
    </location>
</feature>
<dbReference type="SUPFAM" id="SSF52058">
    <property type="entry name" value="L domain-like"/>
    <property type="match status" value="1"/>
</dbReference>
<keyword evidence="4" id="KW-0677">Repeat</keyword>
<dbReference type="FunFam" id="3.80.10.10:FF:000041">
    <property type="entry name" value="LRR receptor-like serine/threonine-protein kinase ERECTA"/>
    <property type="match status" value="2"/>
</dbReference>
<evidence type="ECO:0000256" key="9">
    <source>
        <dbReference type="SAM" id="SignalP"/>
    </source>
</evidence>
<name>A0AAW1JRM9_SAPOF</name>
<keyword evidence="2" id="KW-0433">Leucine-rich repeat</keyword>
<sequence>MEQPPLLKILLTLTLLHLNYHHIHTKTTTTTTPPPTQPPIPPPTTTTTTTTLDPKQLRALQSLNLPTSKDPCSHPKSLNNATLCDNSKPFRHLISLHLTNCSGDLSFSTPALKSLSTLLDLSFVNCPITVVHFPTELSSNLHSFTSINSLRKLTGVWLGRLDNLTDLIIISTTIKASGPYVILGNLKKLQKLTISHANLTGFLPKSWHPNLTQVDLSYNELKGKIPSSMTELENLVSLDLSSNQLTGELPDSIGDLIGLKNLSLSSNSFSGSIPESMASMPELVHIDLSSNQFNGTIPSFVQKLKGLKYLNLEKNNFQGIMPFNSSFIKKLAVFKIGDNINLCYNHSSFSPKVKLGISPCDKNGLPMSPPVSPGPSGGDDTDDDDDGSSEDETSPKDGGHHGPNKVVLGIAIALSSIVFLIIFLICLSRRCA</sequence>
<comment type="caution">
    <text evidence="10">The sequence shown here is derived from an EMBL/GenBank/DDBJ whole genome shotgun (WGS) entry which is preliminary data.</text>
</comment>
<proteinExistence type="predicted"/>
<keyword evidence="8" id="KW-0812">Transmembrane</keyword>
<keyword evidence="3 9" id="KW-0732">Signal</keyword>
<dbReference type="Gene3D" id="3.80.10.10">
    <property type="entry name" value="Ribonuclease Inhibitor"/>
    <property type="match status" value="1"/>
</dbReference>
<feature type="chain" id="PRO_5043934685" description="Receptor-like protein 51" evidence="9">
    <location>
        <begin position="26"/>
        <end position="432"/>
    </location>
</feature>
<keyword evidence="5 8" id="KW-0472">Membrane</keyword>
<evidence type="ECO:0000313" key="10">
    <source>
        <dbReference type="EMBL" id="KAK9706819.1"/>
    </source>
</evidence>
<organism evidence="10 11">
    <name type="scientific">Saponaria officinalis</name>
    <name type="common">Common soapwort</name>
    <name type="synonym">Lychnis saponaria</name>
    <dbReference type="NCBI Taxonomy" id="3572"/>
    <lineage>
        <taxon>Eukaryota</taxon>
        <taxon>Viridiplantae</taxon>
        <taxon>Streptophyta</taxon>
        <taxon>Embryophyta</taxon>
        <taxon>Tracheophyta</taxon>
        <taxon>Spermatophyta</taxon>
        <taxon>Magnoliopsida</taxon>
        <taxon>eudicotyledons</taxon>
        <taxon>Gunneridae</taxon>
        <taxon>Pentapetalae</taxon>
        <taxon>Caryophyllales</taxon>
        <taxon>Caryophyllaceae</taxon>
        <taxon>Caryophylleae</taxon>
        <taxon>Saponaria</taxon>
    </lineage>
</organism>
<evidence type="ECO:0000256" key="5">
    <source>
        <dbReference type="ARBA" id="ARBA00023136"/>
    </source>
</evidence>
<evidence type="ECO:0000256" key="3">
    <source>
        <dbReference type="ARBA" id="ARBA00022729"/>
    </source>
</evidence>
<evidence type="ECO:0000256" key="8">
    <source>
        <dbReference type="SAM" id="Phobius"/>
    </source>
</evidence>
<keyword evidence="6" id="KW-0325">Glycoprotein</keyword>
<evidence type="ECO:0000256" key="6">
    <source>
        <dbReference type="ARBA" id="ARBA00023180"/>
    </source>
</evidence>
<dbReference type="PANTHER" id="PTHR48064:SF1">
    <property type="entry name" value="RECEPTOR-LIKE PROTEIN 51-RELATED"/>
    <property type="match status" value="1"/>
</dbReference>
<evidence type="ECO:0000256" key="2">
    <source>
        <dbReference type="ARBA" id="ARBA00022614"/>
    </source>
</evidence>
<feature type="region of interest" description="Disordered" evidence="7">
    <location>
        <begin position="364"/>
        <end position="400"/>
    </location>
</feature>
<dbReference type="PANTHER" id="PTHR48064">
    <property type="entry name" value="OS01G0750400 PROTEIN"/>
    <property type="match status" value="1"/>
</dbReference>
<evidence type="ECO:0000256" key="1">
    <source>
        <dbReference type="ARBA" id="ARBA00004370"/>
    </source>
</evidence>